<evidence type="ECO:0000256" key="17">
    <source>
        <dbReference type="ARBA" id="ARBA00025153"/>
    </source>
</evidence>
<evidence type="ECO:0000256" key="5">
    <source>
        <dbReference type="ARBA" id="ARBA00009524"/>
    </source>
</evidence>
<dbReference type="Pfam" id="PF03853">
    <property type="entry name" value="YjeF_N"/>
    <property type="match status" value="1"/>
</dbReference>
<evidence type="ECO:0000256" key="4">
    <source>
        <dbReference type="ARBA" id="ARBA00006001"/>
    </source>
</evidence>
<evidence type="ECO:0000256" key="6">
    <source>
        <dbReference type="ARBA" id="ARBA00012228"/>
    </source>
</evidence>
<evidence type="ECO:0000256" key="19">
    <source>
        <dbReference type="ARBA" id="ARBA00048238"/>
    </source>
</evidence>
<comment type="catalytic activity">
    <reaction evidence="1">
        <text>(6R)-NADHX = (6S)-NADHX</text>
        <dbReference type="Rhea" id="RHEA:32215"/>
        <dbReference type="ChEBI" id="CHEBI:64074"/>
        <dbReference type="ChEBI" id="CHEBI:64075"/>
        <dbReference type="EC" id="5.1.99.6"/>
    </reaction>
</comment>
<dbReference type="AlphaFoldDB" id="A0A381ZDJ9"/>
<comment type="similarity">
    <text evidence="5">In the C-terminal section; belongs to the NnrD/CARKD family.</text>
</comment>
<dbReference type="InterPro" id="IPR017953">
    <property type="entry name" value="Carbohydrate_kinase_pred_CS"/>
</dbReference>
<dbReference type="NCBIfam" id="TIGR00196">
    <property type="entry name" value="yjeF_cterm"/>
    <property type="match status" value="1"/>
</dbReference>
<evidence type="ECO:0000256" key="13">
    <source>
        <dbReference type="ARBA" id="ARBA00023027"/>
    </source>
</evidence>
<evidence type="ECO:0000256" key="10">
    <source>
        <dbReference type="ARBA" id="ARBA00022840"/>
    </source>
</evidence>
<keyword evidence="12" id="KW-0630">Potassium</keyword>
<keyword evidence="11" id="KW-0521">NADP</keyword>
<dbReference type="SUPFAM" id="SSF53613">
    <property type="entry name" value="Ribokinase-like"/>
    <property type="match status" value="1"/>
</dbReference>
<dbReference type="PROSITE" id="PS51385">
    <property type="entry name" value="YJEF_N"/>
    <property type="match status" value="1"/>
</dbReference>
<dbReference type="InterPro" id="IPR000631">
    <property type="entry name" value="CARKD"/>
</dbReference>
<sequence length="535" mass="57025">MDPNTNNLIRLADTLSMREMDRHAIEDLGISGSVLMENAARSVADWVEENKLKNDPGAGVVVCCGKGNNGGDGFAIARLLANRGYDVSVVDAGQAKKRDAQKNQSLWEKFGESASFPDTNAARLIEEADVLIDAIFGIGMEQVIEGAYREWIEIFNSNKKALRVAVDIPSGVSTDESQIFGVAAECQQTISFQTGKPGCFQHPGVKFSGNVHIADISIPEIWPEQISSNQDDSVSSNLYNSIYTYLLTEEFVRDLIPVRFPDAHKGSSGHVLTVCASAGMGGAASLASSGALKSGAGLVTACVPSELLDHLPGQAPEIITVSPKNAPEFFTEEHADFVEQLASVRDAVVLGCGLGVHSRTAKFVQQLTKHLEGPLLIDADGLNNLDEETLKERLGVAVITPHPRELSRLCGQSVTEIQDNRIATVRRLSQDWNVVLLLKGAYTVIGSPDGKIFINPTGNSALATAGSGDVLSGFIGGFLAQGLSPLNATLTGAYLHGLAAECLIKKTESNNIVASDLFEGLRLARNAIKLQNSTS</sequence>
<evidence type="ECO:0000256" key="11">
    <source>
        <dbReference type="ARBA" id="ARBA00022857"/>
    </source>
</evidence>
<evidence type="ECO:0000259" key="23">
    <source>
        <dbReference type="PROSITE" id="PS51385"/>
    </source>
</evidence>
<dbReference type="EC" id="4.2.1.136" evidence="7"/>
<accession>A0A381ZDJ9</accession>
<dbReference type="EC" id="5.1.99.6" evidence="6"/>
<dbReference type="NCBIfam" id="TIGR00197">
    <property type="entry name" value="yjeF_nterm"/>
    <property type="match status" value="1"/>
</dbReference>
<evidence type="ECO:0000313" key="24">
    <source>
        <dbReference type="EMBL" id="SVA87021.1"/>
    </source>
</evidence>
<dbReference type="GO" id="GO:0052855">
    <property type="term" value="F:ADP-dependent NAD(P)H-hydrate dehydratase activity"/>
    <property type="evidence" value="ECO:0007669"/>
    <property type="project" value="UniProtKB-EC"/>
</dbReference>
<keyword evidence="10" id="KW-0067">ATP-binding</keyword>
<dbReference type="GO" id="GO:0005524">
    <property type="term" value="F:ATP binding"/>
    <property type="evidence" value="ECO:0007669"/>
    <property type="project" value="UniProtKB-KW"/>
</dbReference>
<reference evidence="24" key="1">
    <citation type="submission" date="2018-05" db="EMBL/GenBank/DDBJ databases">
        <authorList>
            <person name="Lanie J.A."/>
            <person name="Ng W.-L."/>
            <person name="Kazmierczak K.M."/>
            <person name="Andrzejewski T.M."/>
            <person name="Davidsen T.M."/>
            <person name="Wayne K.J."/>
            <person name="Tettelin H."/>
            <person name="Glass J.I."/>
            <person name="Rusch D."/>
            <person name="Podicherti R."/>
            <person name="Tsui H.-C.T."/>
            <person name="Winkler M.E."/>
        </authorList>
    </citation>
    <scope>NUCLEOTIDE SEQUENCE</scope>
</reference>
<dbReference type="SUPFAM" id="SSF64153">
    <property type="entry name" value="YjeF N-terminal domain-like"/>
    <property type="match status" value="1"/>
</dbReference>
<evidence type="ECO:0000256" key="15">
    <source>
        <dbReference type="ARBA" id="ARBA00023239"/>
    </source>
</evidence>
<dbReference type="InterPro" id="IPR036652">
    <property type="entry name" value="YjeF_N_dom_sf"/>
</dbReference>
<name>A0A381ZDJ9_9ZZZZ</name>
<evidence type="ECO:0000256" key="12">
    <source>
        <dbReference type="ARBA" id="ARBA00022958"/>
    </source>
</evidence>
<feature type="domain" description="YjeF N-terminal" evidence="23">
    <location>
        <begin position="17"/>
        <end position="224"/>
    </location>
</feature>
<dbReference type="Gene3D" id="3.40.50.10260">
    <property type="entry name" value="YjeF N-terminal domain"/>
    <property type="match status" value="1"/>
</dbReference>
<evidence type="ECO:0000256" key="9">
    <source>
        <dbReference type="ARBA" id="ARBA00022741"/>
    </source>
</evidence>
<dbReference type="GO" id="GO:0046872">
    <property type="term" value="F:metal ion binding"/>
    <property type="evidence" value="ECO:0007669"/>
    <property type="project" value="UniProtKB-KW"/>
</dbReference>
<keyword evidence="13" id="KW-0520">NAD</keyword>
<comment type="function">
    <text evidence="17">Bifunctional enzyme that catalyzes the epimerization of the S- and R-forms of NAD(P)HX and the dehydration of the S-form of NAD(P)HX at the expense of ADP, which is converted to AMP. This allows the repair of both epimers of NAD(P)HX, a damaged form of NAD(P)H that is a result of enzymatic or heat-dependent hydration.</text>
</comment>
<dbReference type="PANTHER" id="PTHR12592">
    <property type="entry name" value="ATP-DEPENDENT (S)-NAD(P)H-HYDRATE DEHYDRATASE FAMILY MEMBER"/>
    <property type="match status" value="1"/>
</dbReference>
<keyword evidence="9" id="KW-0547">Nucleotide-binding</keyword>
<evidence type="ECO:0000256" key="3">
    <source>
        <dbReference type="ARBA" id="ARBA00001958"/>
    </source>
</evidence>
<dbReference type="GO" id="GO:0110051">
    <property type="term" value="P:metabolite repair"/>
    <property type="evidence" value="ECO:0007669"/>
    <property type="project" value="TreeGrafter"/>
</dbReference>
<dbReference type="InterPro" id="IPR004443">
    <property type="entry name" value="YjeF_N_dom"/>
</dbReference>
<feature type="domain" description="YjeF C-terminal" evidence="22">
    <location>
        <begin position="248"/>
        <end position="528"/>
    </location>
</feature>
<organism evidence="24">
    <name type="scientific">marine metagenome</name>
    <dbReference type="NCBI Taxonomy" id="408172"/>
    <lineage>
        <taxon>unclassified sequences</taxon>
        <taxon>metagenomes</taxon>
        <taxon>ecological metagenomes</taxon>
    </lineage>
</organism>
<dbReference type="GO" id="GO:0052856">
    <property type="term" value="F:NAD(P)HX epimerase activity"/>
    <property type="evidence" value="ECO:0007669"/>
    <property type="project" value="UniProtKB-EC"/>
</dbReference>
<dbReference type="PROSITE" id="PS51383">
    <property type="entry name" value="YJEF_C_3"/>
    <property type="match status" value="1"/>
</dbReference>
<feature type="domain" description="Rhodanese" evidence="21">
    <location>
        <begin position="40"/>
        <end position="102"/>
    </location>
</feature>
<proteinExistence type="inferred from homology"/>
<comment type="similarity">
    <text evidence="4">In the N-terminal section; belongs to the NnrE/AIBP family.</text>
</comment>
<dbReference type="HAMAP" id="MF_01966">
    <property type="entry name" value="NADHX_epimerase"/>
    <property type="match status" value="1"/>
</dbReference>
<evidence type="ECO:0000256" key="1">
    <source>
        <dbReference type="ARBA" id="ARBA00000013"/>
    </source>
</evidence>
<keyword evidence="15" id="KW-0456">Lyase</keyword>
<dbReference type="Pfam" id="PF01256">
    <property type="entry name" value="Carb_kinase"/>
    <property type="match status" value="1"/>
</dbReference>
<dbReference type="HAMAP" id="MF_01965">
    <property type="entry name" value="NADHX_dehydratase"/>
    <property type="match status" value="1"/>
</dbReference>
<evidence type="ECO:0000256" key="18">
    <source>
        <dbReference type="ARBA" id="ARBA00032624"/>
    </source>
</evidence>
<evidence type="ECO:0000256" key="8">
    <source>
        <dbReference type="ARBA" id="ARBA00022723"/>
    </source>
</evidence>
<comment type="catalytic activity">
    <reaction evidence="19">
        <text>(6S)-NADHX + ADP = AMP + phosphate + NADH + H(+)</text>
        <dbReference type="Rhea" id="RHEA:32223"/>
        <dbReference type="ChEBI" id="CHEBI:15378"/>
        <dbReference type="ChEBI" id="CHEBI:43474"/>
        <dbReference type="ChEBI" id="CHEBI:57945"/>
        <dbReference type="ChEBI" id="CHEBI:64074"/>
        <dbReference type="ChEBI" id="CHEBI:456215"/>
        <dbReference type="ChEBI" id="CHEBI:456216"/>
        <dbReference type="EC" id="4.2.1.136"/>
    </reaction>
</comment>
<evidence type="ECO:0000256" key="16">
    <source>
        <dbReference type="ARBA" id="ARBA00023268"/>
    </source>
</evidence>
<comment type="catalytic activity">
    <reaction evidence="2">
        <text>(6R)-NADPHX = (6S)-NADPHX</text>
        <dbReference type="Rhea" id="RHEA:32227"/>
        <dbReference type="ChEBI" id="CHEBI:64076"/>
        <dbReference type="ChEBI" id="CHEBI:64077"/>
        <dbReference type="EC" id="5.1.99.6"/>
    </reaction>
</comment>
<keyword evidence="16" id="KW-0511">Multifunctional enzyme</keyword>
<evidence type="ECO:0000259" key="22">
    <source>
        <dbReference type="PROSITE" id="PS51383"/>
    </source>
</evidence>
<comment type="catalytic activity">
    <reaction evidence="20">
        <text>(6S)-NADPHX + ADP = AMP + phosphate + NADPH + H(+)</text>
        <dbReference type="Rhea" id="RHEA:32235"/>
        <dbReference type="ChEBI" id="CHEBI:15378"/>
        <dbReference type="ChEBI" id="CHEBI:43474"/>
        <dbReference type="ChEBI" id="CHEBI:57783"/>
        <dbReference type="ChEBI" id="CHEBI:64076"/>
        <dbReference type="ChEBI" id="CHEBI:456215"/>
        <dbReference type="ChEBI" id="CHEBI:456216"/>
        <dbReference type="EC" id="4.2.1.136"/>
    </reaction>
</comment>
<dbReference type="PROSITE" id="PS01050">
    <property type="entry name" value="YJEF_C_2"/>
    <property type="match status" value="1"/>
</dbReference>
<evidence type="ECO:0000259" key="21">
    <source>
        <dbReference type="PROSITE" id="PS50206"/>
    </source>
</evidence>
<evidence type="ECO:0000256" key="2">
    <source>
        <dbReference type="ARBA" id="ARBA00000909"/>
    </source>
</evidence>
<dbReference type="PROSITE" id="PS50206">
    <property type="entry name" value="RHODANESE_3"/>
    <property type="match status" value="1"/>
</dbReference>
<protein>
    <recommendedName>
        <fullName evidence="18">Nicotinamide nucleotide repair protein</fullName>
        <ecNumber evidence="7">4.2.1.136</ecNumber>
        <ecNumber evidence="6">5.1.99.6</ecNumber>
    </recommendedName>
</protein>
<dbReference type="CDD" id="cd01171">
    <property type="entry name" value="YXKO-related"/>
    <property type="match status" value="1"/>
</dbReference>
<gene>
    <name evidence="24" type="ORF">METZ01_LOCUS139875</name>
</gene>
<evidence type="ECO:0000256" key="14">
    <source>
        <dbReference type="ARBA" id="ARBA00023235"/>
    </source>
</evidence>
<dbReference type="InterPro" id="IPR029056">
    <property type="entry name" value="Ribokinase-like"/>
</dbReference>
<keyword evidence="14" id="KW-0413">Isomerase</keyword>
<dbReference type="InterPro" id="IPR001763">
    <property type="entry name" value="Rhodanese-like_dom"/>
</dbReference>
<evidence type="ECO:0000256" key="20">
    <source>
        <dbReference type="ARBA" id="ARBA00049209"/>
    </source>
</evidence>
<dbReference type="Gene3D" id="3.40.1190.20">
    <property type="match status" value="1"/>
</dbReference>
<comment type="cofactor">
    <cofactor evidence="3">
        <name>K(+)</name>
        <dbReference type="ChEBI" id="CHEBI:29103"/>
    </cofactor>
</comment>
<evidence type="ECO:0000256" key="7">
    <source>
        <dbReference type="ARBA" id="ARBA00013129"/>
    </source>
</evidence>
<dbReference type="PIRSF" id="PIRSF017184">
    <property type="entry name" value="Nnr"/>
    <property type="match status" value="1"/>
</dbReference>
<dbReference type="EMBL" id="UINC01020812">
    <property type="protein sequence ID" value="SVA87021.1"/>
    <property type="molecule type" value="Genomic_DNA"/>
</dbReference>
<keyword evidence="8" id="KW-0479">Metal-binding</keyword>
<dbReference type="InterPro" id="IPR030677">
    <property type="entry name" value="Nnr"/>
</dbReference>
<dbReference type="PANTHER" id="PTHR12592:SF0">
    <property type="entry name" value="ATP-DEPENDENT (S)-NAD(P)H-HYDRATE DEHYDRATASE"/>
    <property type="match status" value="1"/>
</dbReference>